<accession>A0A5S3P7V7</accession>
<sequence>MRHAKSEWGTGAPDHARTLNPRGRRSAVGLGAFLRHNGYLPDEVLCSDAVRTRETLAGLDLPPDTPVRYLRALYHADVGTMLALLRGARGDCVLMVGHNPGIAFCAHRLLTTPPDHHRFDDYPTGATLVADFDLEDWADLPIGTGTAVQFVTPRDLDAETQ</sequence>
<evidence type="ECO:0000256" key="1">
    <source>
        <dbReference type="SAM" id="MobiDB-lite"/>
    </source>
</evidence>
<reference evidence="2 3" key="1">
    <citation type="submission" date="2019-05" db="EMBL/GenBank/DDBJ databases">
        <title>Sulfitobacter sabulilitoris sp. nov., isolated from a marine sand.</title>
        <authorList>
            <person name="Yoon J.-H."/>
        </authorList>
    </citation>
    <scope>NUCLEOTIDE SEQUENCE [LARGE SCALE GENOMIC DNA]</scope>
    <source>
        <strain evidence="2 3">HSMS-29</strain>
    </source>
</reference>
<dbReference type="InterPro" id="IPR013078">
    <property type="entry name" value="His_Pase_superF_clade-1"/>
</dbReference>
<feature type="region of interest" description="Disordered" evidence="1">
    <location>
        <begin position="1"/>
        <end position="22"/>
    </location>
</feature>
<dbReference type="AlphaFoldDB" id="A0A5S3P7V7"/>
<gene>
    <name evidence="2" type="ORF">FDT80_17845</name>
</gene>
<dbReference type="InterPro" id="IPR029033">
    <property type="entry name" value="His_PPase_superfam"/>
</dbReference>
<dbReference type="Proteomes" id="UP000309550">
    <property type="component" value="Unassembled WGS sequence"/>
</dbReference>
<dbReference type="OrthoDB" id="9810154at2"/>
<comment type="caution">
    <text evidence="2">The sequence shown here is derived from an EMBL/GenBank/DDBJ whole genome shotgun (WGS) entry which is preliminary data.</text>
</comment>
<evidence type="ECO:0000313" key="3">
    <source>
        <dbReference type="Proteomes" id="UP000309550"/>
    </source>
</evidence>
<evidence type="ECO:0000313" key="2">
    <source>
        <dbReference type="EMBL" id="TMM49431.1"/>
    </source>
</evidence>
<keyword evidence="3" id="KW-1185">Reference proteome</keyword>
<protein>
    <submittedName>
        <fullName evidence="2">Histidine phosphatase family protein</fullName>
    </submittedName>
</protein>
<dbReference type="CDD" id="cd07067">
    <property type="entry name" value="HP_PGM_like"/>
    <property type="match status" value="1"/>
</dbReference>
<dbReference type="Gene3D" id="3.40.50.1240">
    <property type="entry name" value="Phosphoglycerate mutase-like"/>
    <property type="match status" value="1"/>
</dbReference>
<proteinExistence type="predicted"/>
<dbReference type="EMBL" id="VANS01000008">
    <property type="protein sequence ID" value="TMM49431.1"/>
    <property type="molecule type" value="Genomic_DNA"/>
</dbReference>
<name>A0A5S3P7V7_9RHOB</name>
<dbReference type="Pfam" id="PF00300">
    <property type="entry name" value="His_Phos_1"/>
    <property type="match status" value="1"/>
</dbReference>
<dbReference type="SUPFAM" id="SSF53254">
    <property type="entry name" value="Phosphoglycerate mutase-like"/>
    <property type="match status" value="1"/>
</dbReference>
<dbReference type="PANTHER" id="PTHR47623:SF1">
    <property type="entry name" value="OS09G0287300 PROTEIN"/>
    <property type="match status" value="1"/>
</dbReference>
<dbReference type="PANTHER" id="PTHR47623">
    <property type="entry name" value="OS09G0287300 PROTEIN"/>
    <property type="match status" value="1"/>
</dbReference>
<organism evidence="2 3">
    <name type="scientific">Sulfitobacter sabulilitoris</name>
    <dbReference type="NCBI Taxonomy" id="2562655"/>
    <lineage>
        <taxon>Bacteria</taxon>
        <taxon>Pseudomonadati</taxon>
        <taxon>Pseudomonadota</taxon>
        <taxon>Alphaproteobacteria</taxon>
        <taxon>Rhodobacterales</taxon>
        <taxon>Roseobacteraceae</taxon>
        <taxon>Sulfitobacter</taxon>
    </lineage>
</organism>